<dbReference type="EMBL" id="AP012273">
    <property type="protein sequence ID" value="BAO45372.1"/>
    <property type="molecule type" value="Genomic_DNA"/>
</dbReference>
<evidence type="ECO:0008006" key="3">
    <source>
        <dbReference type="Google" id="ProtNLM"/>
    </source>
</evidence>
<dbReference type="RefSeq" id="WP_041068927.1">
    <property type="nucleotide sequence ID" value="NZ_AP012273.1"/>
</dbReference>
<reference evidence="1 2" key="1">
    <citation type="journal article" date="2014" name="PLoS ONE">
        <title>Physiological and genomic features of a novel sulfur-oxidizing gammaproteobacterium belonging to a previously uncultivated symbiotic lineage isolated from a hydrothermal vent.</title>
        <authorList>
            <person name="Nunoura T."/>
            <person name="Takaki Y."/>
            <person name="Kazama H."/>
            <person name="Kakuta J."/>
            <person name="Shimamura S."/>
            <person name="Makita H."/>
            <person name="Hirai M."/>
            <person name="Miyazaki M."/>
            <person name="Takai K."/>
        </authorList>
    </citation>
    <scope>NUCLEOTIDE SEQUENCE [LARGE SCALE GENOMIC DNA]</scope>
    <source>
        <strain evidence="1 2">Hiromi1</strain>
    </source>
</reference>
<dbReference type="KEGG" id="tbn:TBH_C2463"/>
<dbReference type="OrthoDB" id="9799857at2"/>
<proteinExistence type="predicted"/>
<keyword evidence="2" id="KW-1185">Reference proteome</keyword>
<accession>A0A7U6GKQ4</accession>
<organism evidence="1 2">
    <name type="scientific">Thiolapillus brandeum</name>
    <dbReference type="NCBI Taxonomy" id="1076588"/>
    <lineage>
        <taxon>Bacteria</taxon>
        <taxon>Pseudomonadati</taxon>
        <taxon>Pseudomonadota</taxon>
        <taxon>Gammaproteobacteria</taxon>
        <taxon>Chromatiales</taxon>
        <taxon>Sedimenticolaceae</taxon>
        <taxon>Thiolapillus</taxon>
    </lineage>
</organism>
<sequence>MSNDVLTLSNILISNHDLENFEELLQLVKVFAQRGERFLQFDVKPEFPDTPEDWEDRLEAAFSSRY</sequence>
<dbReference type="Proteomes" id="UP000031631">
    <property type="component" value="Chromosome"/>
</dbReference>
<gene>
    <name evidence="1" type="ORF">TBH_C2463</name>
</gene>
<evidence type="ECO:0000313" key="2">
    <source>
        <dbReference type="Proteomes" id="UP000031631"/>
    </source>
</evidence>
<evidence type="ECO:0000313" key="1">
    <source>
        <dbReference type="EMBL" id="BAO45372.1"/>
    </source>
</evidence>
<protein>
    <recommendedName>
        <fullName evidence="3">Sulfur relay protein DsrC</fullName>
    </recommendedName>
</protein>
<dbReference type="AlphaFoldDB" id="A0A7U6GKQ4"/>
<name>A0A7U6GKQ4_9GAMM</name>